<keyword evidence="2" id="KW-0812">Transmembrane</keyword>
<evidence type="ECO:0000256" key="7">
    <source>
        <dbReference type="ARBA" id="ARBA00022989"/>
    </source>
</evidence>
<evidence type="ECO:0000256" key="5">
    <source>
        <dbReference type="ARBA" id="ARBA00022786"/>
    </source>
</evidence>
<dbReference type="GO" id="GO:1904294">
    <property type="term" value="P:positive regulation of ERAD pathway"/>
    <property type="evidence" value="ECO:0007669"/>
    <property type="project" value="InterPro"/>
</dbReference>
<protein>
    <recommendedName>
        <fullName evidence="11">RING-type domain-containing protein</fullName>
    </recommendedName>
</protein>
<evidence type="ECO:0000256" key="8">
    <source>
        <dbReference type="ARBA" id="ARBA00023136"/>
    </source>
</evidence>
<sequence length="428" mass="47972">MASLLPRLDMAAVEVEAASSSRELNEETSHRQLIRSLSTPLAMLFPSASTPAPPNSPTIAATMNEPLETPQEDAALLENGSNTAPEEQPQRPTLRAASNGDDSGRHFEMMIEQQLRSELRQLFRRFQNVLPFSILLLLYLSYQHTKGIAGFIIGTIAIITLDIRFREQVTLKDKSNPLSLIGITLVCIIDIFAISSLNGDLTPYDTFLKDLDDTQATTFTDILWAVMANDYILRFTSMTAKALVALVKVEKIAPFFGRGPILNISSIYRRKRKIYALIEFTTIFLRTMVAAIPWCSYYQACSSKLVADVFTLTYLGFKGYVLGGQAQKVYEVLRALISFNLEYGVYISPSELLEAGNPECSICYDTMQTPVQLRCSHMFCEECVCEWFDRERNCPLCRADVMTEPTTTTEQTKPLYLDGGTQLIPQLL</sequence>
<feature type="domain" description="RING-type" evidence="11">
    <location>
        <begin position="360"/>
        <end position="398"/>
    </location>
</feature>
<reference evidence="12 13" key="1">
    <citation type="journal article" date="2014" name="Genome Biol. Evol.">
        <title>The secreted proteins of Achlya hypogyna and Thraustotheca clavata identify the ancestral oomycete secretome and reveal gene acquisitions by horizontal gene transfer.</title>
        <authorList>
            <person name="Misner I."/>
            <person name="Blouin N."/>
            <person name="Leonard G."/>
            <person name="Richards T.A."/>
            <person name="Lane C.E."/>
        </authorList>
    </citation>
    <scope>NUCLEOTIDE SEQUENCE [LARGE SCALE GENOMIC DNA]</scope>
    <source>
        <strain evidence="12 13">ATCC 34112</strain>
    </source>
</reference>
<keyword evidence="6" id="KW-0862">Zinc</keyword>
<dbReference type="InterPro" id="IPR017907">
    <property type="entry name" value="Znf_RING_CS"/>
</dbReference>
<evidence type="ECO:0000256" key="3">
    <source>
        <dbReference type="ARBA" id="ARBA00022723"/>
    </source>
</evidence>
<dbReference type="OrthoDB" id="207411at2759"/>
<dbReference type="SUPFAM" id="SSF57850">
    <property type="entry name" value="RING/U-box"/>
    <property type="match status" value="1"/>
</dbReference>
<gene>
    <name evidence="12" type="ORF">THRCLA_07081</name>
</gene>
<dbReference type="Pfam" id="PF13639">
    <property type="entry name" value="zf-RING_2"/>
    <property type="match status" value="1"/>
</dbReference>
<evidence type="ECO:0000256" key="6">
    <source>
        <dbReference type="ARBA" id="ARBA00022833"/>
    </source>
</evidence>
<evidence type="ECO:0000256" key="10">
    <source>
        <dbReference type="SAM" id="MobiDB-lite"/>
    </source>
</evidence>
<accession>A0A1V9ZH06</accession>
<keyword evidence="7" id="KW-1133">Transmembrane helix</keyword>
<keyword evidence="3" id="KW-0479">Metal-binding</keyword>
<dbReference type="GO" id="GO:0061630">
    <property type="term" value="F:ubiquitin protein ligase activity"/>
    <property type="evidence" value="ECO:0007669"/>
    <property type="project" value="InterPro"/>
</dbReference>
<dbReference type="PROSITE" id="PS00518">
    <property type="entry name" value="ZF_RING_1"/>
    <property type="match status" value="1"/>
</dbReference>
<keyword evidence="8" id="KW-0472">Membrane</keyword>
<evidence type="ECO:0000256" key="4">
    <source>
        <dbReference type="ARBA" id="ARBA00022771"/>
    </source>
</evidence>
<organism evidence="12 13">
    <name type="scientific">Thraustotheca clavata</name>
    <dbReference type="NCBI Taxonomy" id="74557"/>
    <lineage>
        <taxon>Eukaryota</taxon>
        <taxon>Sar</taxon>
        <taxon>Stramenopiles</taxon>
        <taxon>Oomycota</taxon>
        <taxon>Saprolegniomycetes</taxon>
        <taxon>Saprolegniales</taxon>
        <taxon>Achlyaceae</taxon>
        <taxon>Thraustotheca</taxon>
    </lineage>
</organism>
<keyword evidence="5" id="KW-0833">Ubl conjugation pathway</keyword>
<dbReference type="GO" id="GO:0008270">
    <property type="term" value="F:zinc ion binding"/>
    <property type="evidence" value="ECO:0007669"/>
    <property type="project" value="UniProtKB-KW"/>
</dbReference>
<dbReference type="PROSITE" id="PS50089">
    <property type="entry name" value="ZF_RING_2"/>
    <property type="match status" value="1"/>
</dbReference>
<evidence type="ECO:0000259" key="11">
    <source>
        <dbReference type="PROSITE" id="PS50089"/>
    </source>
</evidence>
<evidence type="ECO:0000256" key="9">
    <source>
        <dbReference type="PROSITE-ProRule" id="PRU00175"/>
    </source>
</evidence>
<feature type="region of interest" description="Disordered" evidence="10">
    <location>
        <begin position="81"/>
        <end position="103"/>
    </location>
</feature>
<name>A0A1V9ZH06_9STRA</name>
<dbReference type="PANTHER" id="PTHR15860:SF0">
    <property type="entry name" value="LP20373P"/>
    <property type="match status" value="1"/>
</dbReference>
<dbReference type="InterPro" id="IPR044235">
    <property type="entry name" value="RNFT1/2"/>
</dbReference>
<proteinExistence type="predicted"/>
<dbReference type="SMART" id="SM00184">
    <property type="entry name" value="RING"/>
    <property type="match status" value="1"/>
</dbReference>
<dbReference type="AlphaFoldDB" id="A0A1V9ZH06"/>
<keyword evidence="4 9" id="KW-0863">Zinc-finger</keyword>
<dbReference type="Gene3D" id="3.30.40.10">
    <property type="entry name" value="Zinc/RING finger domain, C3HC4 (zinc finger)"/>
    <property type="match status" value="1"/>
</dbReference>
<dbReference type="EMBL" id="JNBS01001928">
    <property type="protein sequence ID" value="OQR97181.1"/>
    <property type="molecule type" value="Genomic_DNA"/>
</dbReference>
<evidence type="ECO:0000256" key="1">
    <source>
        <dbReference type="ARBA" id="ARBA00004141"/>
    </source>
</evidence>
<comment type="subcellular location">
    <subcellularLocation>
        <location evidence="1">Membrane</location>
        <topology evidence="1">Multi-pass membrane protein</topology>
    </subcellularLocation>
</comment>
<keyword evidence="13" id="KW-1185">Reference proteome</keyword>
<comment type="caution">
    <text evidence="12">The sequence shown here is derived from an EMBL/GenBank/DDBJ whole genome shotgun (WGS) entry which is preliminary data.</text>
</comment>
<dbReference type="PANTHER" id="PTHR15860">
    <property type="entry name" value="UNCHARACTERIZED RING FINGER-CONTAINING PROTEIN"/>
    <property type="match status" value="1"/>
</dbReference>
<evidence type="ECO:0000313" key="12">
    <source>
        <dbReference type="EMBL" id="OQR97181.1"/>
    </source>
</evidence>
<evidence type="ECO:0000313" key="13">
    <source>
        <dbReference type="Proteomes" id="UP000243217"/>
    </source>
</evidence>
<dbReference type="CDD" id="cd16532">
    <property type="entry name" value="RING-HC_RNFT1-like"/>
    <property type="match status" value="1"/>
</dbReference>
<dbReference type="InterPro" id="IPR013083">
    <property type="entry name" value="Znf_RING/FYVE/PHD"/>
</dbReference>
<dbReference type="GO" id="GO:0016020">
    <property type="term" value="C:membrane"/>
    <property type="evidence" value="ECO:0007669"/>
    <property type="project" value="UniProtKB-SubCell"/>
</dbReference>
<evidence type="ECO:0000256" key="2">
    <source>
        <dbReference type="ARBA" id="ARBA00022692"/>
    </source>
</evidence>
<dbReference type="Proteomes" id="UP000243217">
    <property type="component" value="Unassembled WGS sequence"/>
</dbReference>
<dbReference type="InterPro" id="IPR001841">
    <property type="entry name" value="Znf_RING"/>
</dbReference>